<dbReference type="GO" id="GO:0003677">
    <property type="term" value="F:DNA binding"/>
    <property type="evidence" value="ECO:0007669"/>
    <property type="project" value="InterPro"/>
</dbReference>
<reference evidence="7 8" key="1">
    <citation type="submission" date="2019-12" db="EMBL/GenBank/DDBJ databases">
        <title>Chitinophaga sp. strain ysch24 (GDMCC 1.1355), whole genome shotgun sequence.</title>
        <authorList>
            <person name="Zhang X."/>
        </authorList>
    </citation>
    <scope>NUCLEOTIDE SEQUENCE [LARGE SCALE GENOMIC DNA]</scope>
    <source>
        <strain evidence="8">ysch24</strain>
    </source>
</reference>
<dbReference type="InterPro" id="IPR036388">
    <property type="entry name" value="WH-like_DNA-bd_sf"/>
</dbReference>
<keyword evidence="2" id="KW-0805">Transcription regulation</keyword>
<dbReference type="Gene3D" id="1.10.10.10">
    <property type="entry name" value="Winged helix-like DNA-binding domain superfamily/Winged helix DNA-binding domain"/>
    <property type="match status" value="1"/>
</dbReference>
<evidence type="ECO:0000313" key="8">
    <source>
        <dbReference type="Proteomes" id="UP000461730"/>
    </source>
</evidence>
<dbReference type="PANTHER" id="PTHR43133">
    <property type="entry name" value="RNA POLYMERASE ECF-TYPE SIGMA FACTO"/>
    <property type="match status" value="1"/>
</dbReference>
<dbReference type="Proteomes" id="UP000461730">
    <property type="component" value="Unassembled WGS sequence"/>
</dbReference>
<evidence type="ECO:0000313" key="7">
    <source>
        <dbReference type="EMBL" id="MVT08586.1"/>
    </source>
</evidence>
<dbReference type="NCBIfam" id="TIGR02937">
    <property type="entry name" value="sigma70-ECF"/>
    <property type="match status" value="1"/>
</dbReference>
<evidence type="ECO:0000259" key="5">
    <source>
        <dbReference type="Pfam" id="PF04542"/>
    </source>
</evidence>
<dbReference type="CDD" id="cd06171">
    <property type="entry name" value="Sigma70_r4"/>
    <property type="match status" value="1"/>
</dbReference>
<organism evidence="7 8">
    <name type="scientific">Chitinophaga tropicalis</name>
    <dbReference type="NCBI Taxonomy" id="2683588"/>
    <lineage>
        <taxon>Bacteria</taxon>
        <taxon>Pseudomonadati</taxon>
        <taxon>Bacteroidota</taxon>
        <taxon>Chitinophagia</taxon>
        <taxon>Chitinophagales</taxon>
        <taxon>Chitinophagaceae</taxon>
        <taxon>Chitinophaga</taxon>
    </lineage>
</organism>
<dbReference type="Pfam" id="PF04542">
    <property type="entry name" value="Sigma70_r2"/>
    <property type="match status" value="1"/>
</dbReference>
<name>A0A7K1U2R8_9BACT</name>
<dbReference type="AlphaFoldDB" id="A0A7K1U2R8"/>
<dbReference type="InterPro" id="IPR013324">
    <property type="entry name" value="RNA_pol_sigma_r3/r4-like"/>
</dbReference>
<gene>
    <name evidence="7" type="ORF">GO493_09970</name>
</gene>
<dbReference type="InterPro" id="IPR013325">
    <property type="entry name" value="RNA_pol_sigma_r2"/>
</dbReference>
<feature type="domain" description="RNA polymerase sigma-70 region 2" evidence="5">
    <location>
        <begin position="43"/>
        <end position="89"/>
    </location>
</feature>
<dbReference type="InterPro" id="IPR014284">
    <property type="entry name" value="RNA_pol_sigma-70_dom"/>
</dbReference>
<dbReference type="Gene3D" id="1.10.1740.10">
    <property type="match status" value="1"/>
</dbReference>
<evidence type="ECO:0000256" key="3">
    <source>
        <dbReference type="ARBA" id="ARBA00023082"/>
    </source>
</evidence>
<proteinExistence type="inferred from homology"/>
<comment type="caution">
    <text evidence="7">The sequence shown here is derived from an EMBL/GenBank/DDBJ whole genome shotgun (WGS) entry which is preliminary data.</text>
</comment>
<dbReference type="InterPro" id="IPR013249">
    <property type="entry name" value="RNA_pol_sigma70_r4_t2"/>
</dbReference>
<evidence type="ECO:0000256" key="4">
    <source>
        <dbReference type="ARBA" id="ARBA00023163"/>
    </source>
</evidence>
<evidence type="ECO:0000259" key="6">
    <source>
        <dbReference type="Pfam" id="PF08281"/>
    </source>
</evidence>
<dbReference type="InterPro" id="IPR007627">
    <property type="entry name" value="RNA_pol_sigma70_r2"/>
</dbReference>
<dbReference type="SUPFAM" id="SSF88659">
    <property type="entry name" value="Sigma3 and sigma4 domains of RNA polymerase sigma factors"/>
    <property type="match status" value="1"/>
</dbReference>
<dbReference type="PANTHER" id="PTHR43133:SF46">
    <property type="entry name" value="RNA POLYMERASE SIGMA-70 FACTOR ECF SUBFAMILY"/>
    <property type="match status" value="1"/>
</dbReference>
<keyword evidence="8" id="KW-1185">Reference proteome</keyword>
<dbReference type="Pfam" id="PF08281">
    <property type="entry name" value="Sigma70_r4_2"/>
    <property type="match status" value="1"/>
</dbReference>
<comment type="similarity">
    <text evidence="1">Belongs to the sigma-70 factor family. ECF subfamily.</text>
</comment>
<sequence length="199" mass="23340">MFEKQISDEDLLASLKRDDTVAFEMLYNRYWKSLYLKACQRVDKDDAKDLVQEVMMSLWRRRQELPSFKEGEFVRYLFTAIKYRVISHYAFSAAEVKNAALFEVLDSEEHINMLETKELNARIESAVSQLPARMQRVFRMSREDDLSIADIARKLNVSEQTVKNQLTEALRRLRNSLRSNATGEWALLLAYLFCHISKG</sequence>
<dbReference type="EMBL" id="WRXN01000003">
    <property type="protein sequence ID" value="MVT08586.1"/>
    <property type="molecule type" value="Genomic_DNA"/>
</dbReference>
<evidence type="ECO:0000256" key="1">
    <source>
        <dbReference type="ARBA" id="ARBA00010641"/>
    </source>
</evidence>
<evidence type="ECO:0000256" key="2">
    <source>
        <dbReference type="ARBA" id="ARBA00023015"/>
    </source>
</evidence>
<dbReference type="GO" id="GO:0016987">
    <property type="term" value="F:sigma factor activity"/>
    <property type="evidence" value="ECO:0007669"/>
    <property type="project" value="UniProtKB-KW"/>
</dbReference>
<dbReference type="InterPro" id="IPR039425">
    <property type="entry name" value="RNA_pol_sigma-70-like"/>
</dbReference>
<dbReference type="RefSeq" id="WP_157306003.1">
    <property type="nucleotide sequence ID" value="NZ_WRXN01000003.1"/>
</dbReference>
<keyword evidence="4" id="KW-0804">Transcription</keyword>
<protein>
    <submittedName>
        <fullName evidence="7">Sigma-70 family RNA polymerase sigma factor</fullName>
    </submittedName>
</protein>
<accession>A0A7K1U2R8</accession>
<feature type="domain" description="RNA polymerase sigma factor 70 region 4 type 2" evidence="6">
    <location>
        <begin position="122"/>
        <end position="173"/>
    </location>
</feature>
<keyword evidence="3" id="KW-0731">Sigma factor</keyword>
<dbReference type="SUPFAM" id="SSF88946">
    <property type="entry name" value="Sigma2 domain of RNA polymerase sigma factors"/>
    <property type="match status" value="1"/>
</dbReference>
<dbReference type="GO" id="GO:0006352">
    <property type="term" value="P:DNA-templated transcription initiation"/>
    <property type="evidence" value="ECO:0007669"/>
    <property type="project" value="InterPro"/>
</dbReference>